<dbReference type="EMBL" id="CP013259">
    <property type="protein sequence ID" value="ANZ22759.1"/>
    <property type="molecule type" value="Genomic_DNA"/>
</dbReference>
<dbReference type="AlphaFoldDB" id="A0A1B2H9H3"/>
<protein>
    <submittedName>
        <fullName evidence="1">Uncharacterized protein</fullName>
    </submittedName>
</protein>
<proteinExistence type="predicted"/>
<gene>
    <name evidence="1" type="ORF">ATN01_02910</name>
</gene>
<evidence type="ECO:0000313" key="2">
    <source>
        <dbReference type="Proteomes" id="UP000093070"/>
    </source>
</evidence>
<dbReference type="OrthoDB" id="9929217at2"/>
<evidence type="ECO:0000313" key="1">
    <source>
        <dbReference type="EMBL" id="ANZ22759.1"/>
    </source>
</evidence>
<reference evidence="1 2" key="1">
    <citation type="submission" date="2015-11" db="EMBL/GenBank/DDBJ databases">
        <title>The complete genome of Buchnera aphidicola from Diuraphis noxia biotype SAM.</title>
        <authorList>
            <person name="Burger N.F.V."/>
            <person name="Oberholster A.-M."/>
        </authorList>
    </citation>
    <scope>NUCLEOTIDE SEQUENCE [LARGE SCALE GENOMIC DNA]</scope>
    <source>
        <strain evidence="1">SAM</strain>
    </source>
</reference>
<organism evidence="1 2">
    <name type="scientific">Buchnera aphidicola subsp. Diuraphis noxia</name>
    <dbReference type="NCBI Taxonomy" id="118101"/>
    <lineage>
        <taxon>Bacteria</taxon>
        <taxon>Pseudomonadati</taxon>
        <taxon>Pseudomonadota</taxon>
        <taxon>Gammaproteobacteria</taxon>
        <taxon>Enterobacterales</taxon>
        <taxon>Erwiniaceae</taxon>
        <taxon>Buchnera</taxon>
    </lineage>
</organism>
<accession>A0A1B2H9H3</accession>
<dbReference type="RefSeq" id="WP_075433579.1">
    <property type="nucleotide sequence ID" value="NZ_CP013259.1"/>
</dbReference>
<sequence>MSYNLFNMDIIRKKPEIKQNTYKISNKKLSEHNKNKKIISSMIFQKDIEKNLKNICENSLILLDILNQHTKKNMYKKYNLESSLFVDKNFHKIINASDKSSVKLLMKKKFLITPHHMF</sequence>
<name>A0A1B2H9H3_BUCDN</name>
<dbReference type="Proteomes" id="UP000093070">
    <property type="component" value="Chromosome"/>
</dbReference>